<protein>
    <submittedName>
        <fullName evidence="2">Uncharacterized protein</fullName>
    </submittedName>
</protein>
<comment type="caution">
    <text evidence="2">The sequence shown here is derived from an EMBL/GenBank/DDBJ whole genome shotgun (WGS) entry which is preliminary data.</text>
</comment>
<dbReference type="AlphaFoldDB" id="A0A1F7FFJ8"/>
<feature type="region of interest" description="Disordered" evidence="1">
    <location>
        <begin position="154"/>
        <end position="200"/>
    </location>
</feature>
<evidence type="ECO:0000256" key="1">
    <source>
        <dbReference type="SAM" id="MobiDB-lite"/>
    </source>
</evidence>
<feature type="compositionally biased region" description="Basic and acidic residues" evidence="1">
    <location>
        <begin position="53"/>
        <end position="71"/>
    </location>
</feature>
<reference evidence="2 3" key="1">
    <citation type="journal article" date="2016" name="Nat. Commun.">
        <title>Thousands of microbial genomes shed light on interconnected biogeochemical processes in an aquifer system.</title>
        <authorList>
            <person name="Anantharaman K."/>
            <person name="Brown C.T."/>
            <person name="Hug L.A."/>
            <person name="Sharon I."/>
            <person name="Castelle C.J."/>
            <person name="Probst A.J."/>
            <person name="Thomas B.C."/>
            <person name="Singh A."/>
            <person name="Wilkins M.J."/>
            <person name="Karaoz U."/>
            <person name="Brodie E.L."/>
            <person name="Williams K.H."/>
            <person name="Hubbard S.S."/>
            <person name="Banfield J.F."/>
        </authorList>
    </citation>
    <scope>NUCLEOTIDE SEQUENCE [LARGE SCALE GENOMIC DNA]</scope>
</reference>
<feature type="compositionally biased region" description="Low complexity" evidence="1">
    <location>
        <begin position="183"/>
        <end position="200"/>
    </location>
</feature>
<accession>A0A1F7FFJ8</accession>
<evidence type="ECO:0000313" key="2">
    <source>
        <dbReference type="EMBL" id="OGK05236.1"/>
    </source>
</evidence>
<proteinExistence type="predicted"/>
<feature type="region of interest" description="Disordered" evidence="1">
    <location>
        <begin position="49"/>
        <end position="141"/>
    </location>
</feature>
<name>A0A1F7FFJ8_UNCRA</name>
<evidence type="ECO:0000313" key="3">
    <source>
        <dbReference type="Proteomes" id="UP000179243"/>
    </source>
</evidence>
<gene>
    <name evidence="2" type="ORF">A2519_10400</name>
</gene>
<dbReference type="EMBL" id="MFYX01000059">
    <property type="protein sequence ID" value="OGK05236.1"/>
    <property type="molecule type" value="Genomic_DNA"/>
</dbReference>
<dbReference type="Proteomes" id="UP000179243">
    <property type="component" value="Unassembled WGS sequence"/>
</dbReference>
<sequence length="366" mass="38669">MIASYDTIILISAAVLVVVSFVVNIVSAFKISGFSEELNRLEENLETAAAANRKTDSSVKSGSDTRTHIYDSKVFPSAEKKPGDSGSRYRPPGSTPVPTGEPGGVKPETTTIRYRPPGKSGMRIPDQLPGEKRDVESASQPYEQHPAIISSMHATVPSSSEPLPDDAFITSGPVVKPKPQTLAGPEPEAAETPAPVAPAAKELSQDELDLIKNYLGGSSKNVVEENAEDAAKDDGSDELMKAAGEVAAEEEAALPGSEESEVLDVIADTAFFKVDDINRANAVNPFDSSLQKVDFETVRKHVATCAPGGRVTIDFKEILFLTDNEFTSLSALISSARGHNVAIGAVNVAADLNAELLSKCPGLHTA</sequence>
<organism evidence="2 3">
    <name type="scientific">Candidatus Raymondbacteria bacterium RIFOXYD12_FULL_49_13</name>
    <dbReference type="NCBI Taxonomy" id="1817890"/>
    <lineage>
        <taxon>Bacteria</taxon>
        <taxon>Raymondiibacteriota</taxon>
    </lineage>
</organism>